<evidence type="ECO:0000313" key="3">
    <source>
        <dbReference type="EMBL" id="MQN77844.1"/>
    </source>
</evidence>
<evidence type="ECO:0000313" key="2">
    <source>
        <dbReference type="EMBL" id="MBV3408773.1"/>
    </source>
</evidence>
<dbReference type="EMBL" id="VZBZ01000108">
    <property type="protein sequence ID" value="MQN77844.1"/>
    <property type="molecule type" value="Genomic_DNA"/>
</dbReference>
<evidence type="ECO:0000313" key="6">
    <source>
        <dbReference type="Proteomes" id="UP000423156"/>
    </source>
</evidence>
<evidence type="ECO:0000313" key="1">
    <source>
        <dbReference type="EMBL" id="MBV3388162.1"/>
    </source>
</evidence>
<reference evidence="2" key="2">
    <citation type="submission" date="2021-06" db="EMBL/GenBank/DDBJ databases">
        <title>Collection of gut derived symbiotic bacterial strains cultured from healthy donors.</title>
        <authorList>
            <person name="Lin H."/>
            <person name="Littmann E."/>
            <person name="Pamer E.G."/>
        </authorList>
    </citation>
    <scope>NUCLEOTIDE SEQUENCE</scope>
    <source>
        <strain evidence="2">MSK.21.60</strain>
        <strain evidence="1">MSK.21.74</strain>
    </source>
</reference>
<dbReference type="Proteomes" id="UP000423156">
    <property type="component" value="Unassembled WGS sequence"/>
</dbReference>
<evidence type="ECO:0000313" key="5">
    <source>
        <dbReference type="Proteomes" id="UP000420635"/>
    </source>
</evidence>
<evidence type="ECO:0000313" key="4">
    <source>
        <dbReference type="EMBL" id="MQN89590.1"/>
    </source>
</evidence>
<dbReference type="Proteomes" id="UP001196765">
    <property type="component" value="Unassembled WGS sequence"/>
</dbReference>
<reference evidence="3" key="3">
    <citation type="submission" date="2022-12" db="EMBL/GenBank/DDBJ databases">
        <title>Distinct polysaccharide growth profiles of human intestinal Prevotella copri isolates.</title>
        <authorList>
            <person name="Fehlner-Peach H."/>
            <person name="Magnabosco C."/>
            <person name="Raghavan V."/>
            <person name="Scher J.U."/>
            <person name="Tett A."/>
            <person name="Cox L.M."/>
            <person name="Gottsegen C."/>
            <person name="Watters A."/>
            <person name="Wiltshire- Gordon J.D."/>
            <person name="Segata N."/>
            <person name="Bonneau R."/>
            <person name="Littman D.R."/>
        </authorList>
    </citation>
    <scope>NUCLEOTIDE SEQUENCE</scope>
    <source>
        <strain evidence="3">BU41712</strain>
        <strain evidence="5">iP54</strain>
        <strain evidence="4">IP54</strain>
    </source>
</reference>
<sequence>MDAMILPITESILRGELRPNLITETVSFEKQSLLMRLLRHTKERGNLLELEKDIINALDSLTQVKEIYHKDREQRNTISCLNRSTQIDSYTRVYKAVLSDIMTCPEISTPTLRMYKTILDLEKRRTIWALVELHSIMKDDRFVRPEIKSLMTTIKDYSKEIDSCKAGKNKNVAVLLQNMLTELYFSLILTFSPLLYTQGNLDFDDDFGDFVFLWKGVFPTEEEFDKYQNEKDKIQEENIVIRHKDALVATEENQQKEKRPLNKAERFLEDTTQYEFLKMPKIVALDSNNDNRRKEKAIKLIEQMLDAPAHAAAMLDYLGFFSWIKDKYETGYTLTAYDQFCTKVVMGQNGEAFKKYRLAINRNSKSLKPYQYSGDIEQEYANIKNEVQ</sequence>
<protein>
    <submittedName>
        <fullName evidence="2">Uncharacterized protein</fullName>
    </submittedName>
</protein>
<dbReference type="EMBL" id="JAHOEP010000027">
    <property type="protein sequence ID" value="MBV3408773.1"/>
    <property type="molecule type" value="Genomic_DNA"/>
</dbReference>
<gene>
    <name evidence="4" type="ORF">F7D59_06935</name>
    <name evidence="3" type="ORF">F7D71_08235</name>
    <name evidence="2" type="ORF">KSW80_10245</name>
    <name evidence="1" type="ORF">KSW82_10470</name>
</gene>
<dbReference type="EMBL" id="VZBQ01000080">
    <property type="protein sequence ID" value="MQN89590.1"/>
    <property type="molecule type" value="Genomic_DNA"/>
</dbReference>
<reference evidence="6" key="1">
    <citation type="submission" date="2019-09" db="EMBL/GenBank/DDBJ databases">
        <title>Distinct polysaccharide growth profiles of human intestinal Prevotella copri isolates.</title>
        <authorList>
            <person name="Fehlner-Peach H."/>
            <person name="Magnabosco C."/>
            <person name="Raghavan V."/>
            <person name="Scher J.U."/>
            <person name="Tett A."/>
            <person name="Cox L.M."/>
            <person name="Gottsegen C."/>
            <person name="Watters A."/>
            <person name="Wiltshire- Gordon J.D."/>
            <person name="Segata N."/>
            <person name="Bonneau R."/>
            <person name="Littman D.R."/>
        </authorList>
    </citation>
    <scope>NUCLEOTIDE SEQUENCE [LARGE SCALE GENOMIC DNA]</scope>
    <source>
        <strain evidence="6">BU41712</strain>
    </source>
</reference>
<dbReference type="RefSeq" id="WP_153083751.1">
    <property type="nucleotide sequence ID" value="NZ_CP152484.1"/>
</dbReference>
<name>A0A5P0WW66_9BACT</name>
<proteinExistence type="predicted"/>
<dbReference type="Proteomes" id="UP001196316">
    <property type="component" value="Unassembled WGS sequence"/>
</dbReference>
<organism evidence="2 7">
    <name type="scientific">Segatella copri</name>
    <dbReference type="NCBI Taxonomy" id="165179"/>
    <lineage>
        <taxon>Bacteria</taxon>
        <taxon>Pseudomonadati</taxon>
        <taxon>Bacteroidota</taxon>
        <taxon>Bacteroidia</taxon>
        <taxon>Bacteroidales</taxon>
        <taxon>Prevotellaceae</taxon>
        <taxon>Segatella</taxon>
    </lineage>
</organism>
<comment type="caution">
    <text evidence="2">The sequence shown here is derived from an EMBL/GenBank/DDBJ whole genome shotgun (WGS) entry which is preliminary data.</text>
</comment>
<evidence type="ECO:0000313" key="7">
    <source>
        <dbReference type="Proteomes" id="UP001196316"/>
    </source>
</evidence>
<dbReference type="Proteomes" id="UP000420635">
    <property type="component" value="Unassembled WGS sequence"/>
</dbReference>
<dbReference type="AlphaFoldDB" id="A0A5P0WW66"/>
<dbReference type="EMBL" id="JAHOEI010000041">
    <property type="protein sequence ID" value="MBV3388162.1"/>
    <property type="molecule type" value="Genomic_DNA"/>
</dbReference>
<accession>A0A5P0WW66</accession>